<comment type="subunit">
    <text evidence="2 8">Homodimer.</text>
</comment>
<reference evidence="10" key="2">
    <citation type="submission" date="2020-01" db="EMBL/GenBank/DDBJ databases">
        <authorList>
            <person name="Hornung B."/>
        </authorList>
    </citation>
    <scope>NUCLEOTIDE SEQUENCE</scope>
    <source>
        <strain evidence="10">PacBioINE</strain>
    </source>
</reference>
<dbReference type="PANTHER" id="PTHR11079">
    <property type="entry name" value="CYTOSINE DEAMINASE FAMILY MEMBER"/>
    <property type="match status" value="1"/>
</dbReference>
<keyword evidence="12" id="KW-1185">Reference proteome</keyword>
<feature type="binding site" evidence="8">
    <location>
        <position position="85"/>
    </location>
    <ligand>
        <name>Zn(2+)</name>
        <dbReference type="ChEBI" id="CHEBI:29105"/>
        <note>catalytic</note>
    </ligand>
</feature>
<accession>A0A8S0X377</accession>
<comment type="cofactor">
    <cofactor evidence="8">
        <name>Zn(2+)</name>
        <dbReference type="ChEBI" id="CHEBI:29105"/>
    </cofactor>
    <text evidence="8">Binds 1 zinc ion per subunit.</text>
</comment>
<dbReference type="NCBIfam" id="NF008113">
    <property type="entry name" value="PRK10860.1"/>
    <property type="match status" value="1"/>
</dbReference>
<dbReference type="InterPro" id="IPR016192">
    <property type="entry name" value="APOBEC/CMP_deaminase_Zn-bd"/>
</dbReference>
<dbReference type="Proteomes" id="UP000836597">
    <property type="component" value="Chromosome"/>
</dbReference>
<comment type="catalytic activity">
    <reaction evidence="7 8">
        <text>adenosine(34) in tRNA + H2O + H(+) = inosine(34) in tRNA + NH4(+)</text>
        <dbReference type="Rhea" id="RHEA:43168"/>
        <dbReference type="Rhea" id="RHEA-COMP:10373"/>
        <dbReference type="Rhea" id="RHEA-COMP:10374"/>
        <dbReference type="ChEBI" id="CHEBI:15377"/>
        <dbReference type="ChEBI" id="CHEBI:15378"/>
        <dbReference type="ChEBI" id="CHEBI:28938"/>
        <dbReference type="ChEBI" id="CHEBI:74411"/>
        <dbReference type="ChEBI" id="CHEBI:82852"/>
        <dbReference type="EC" id="3.5.4.33"/>
    </reaction>
</comment>
<dbReference type="GO" id="GO:0052717">
    <property type="term" value="F:tRNA-specific adenosine-34 deaminase activity"/>
    <property type="evidence" value="ECO:0007669"/>
    <property type="project" value="UniProtKB-UniRule"/>
</dbReference>
<protein>
    <recommendedName>
        <fullName evidence="8">tRNA-specific adenosine deaminase</fullName>
        <ecNumber evidence="8">3.5.4.33</ecNumber>
    </recommendedName>
</protein>
<organism evidence="10">
    <name type="scientific">Acididesulfobacillus acetoxydans</name>
    <dbReference type="NCBI Taxonomy" id="1561005"/>
    <lineage>
        <taxon>Bacteria</taxon>
        <taxon>Bacillati</taxon>
        <taxon>Bacillota</taxon>
        <taxon>Clostridia</taxon>
        <taxon>Eubacteriales</taxon>
        <taxon>Peptococcaceae</taxon>
        <taxon>Acididesulfobacillus</taxon>
    </lineage>
</organism>
<feature type="domain" description="CMP/dCMP-type deaminase" evidence="9">
    <location>
        <begin position="1"/>
        <end position="112"/>
    </location>
</feature>
<sequence>MRHEDWMRLALAEAKLAAAEGEVPIGALIVSENKVLARVHNKKEQAQDPTAHAEILAIRGASAVLGTWRLERATLYVTLEPCAMCAGAIIQARLARLIFGAPDGKGGAAGSVMNVLDVNRWNHRVEVLGGILEAECGEVLKDFFRRKR</sequence>
<feature type="binding site" evidence="8">
    <location>
        <position position="52"/>
    </location>
    <ligand>
        <name>Zn(2+)</name>
        <dbReference type="ChEBI" id="CHEBI:29105"/>
        <note>catalytic</note>
    </ligand>
</feature>
<dbReference type="KEGG" id="aacx:DEACI_0482"/>
<feature type="binding site" evidence="8">
    <location>
        <position position="82"/>
    </location>
    <ligand>
        <name>Zn(2+)</name>
        <dbReference type="ChEBI" id="CHEBI:29105"/>
        <note>catalytic</note>
    </ligand>
</feature>
<dbReference type="EMBL" id="CDGJ01000052">
    <property type="protein sequence ID" value="CEJ07416.1"/>
    <property type="molecule type" value="Genomic_DNA"/>
</dbReference>
<dbReference type="InterPro" id="IPR002125">
    <property type="entry name" value="CMP_dCMP_dom"/>
</dbReference>
<dbReference type="EC" id="3.5.4.33" evidence="8"/>
<gene>
    <name evidence="8" type="primary">tadA</name>
    <name evidence="10" type="ORF">DEACI_0482</name>
    <name evidence="11" type="ORF">DEACI_1879</name>
</gene>
<dbReference type="CDD" id="cd01285">
    <property type="entry name" value="nucleoside_deaminase"/>
    <property type="match status" value="1"/>
</dbReference>
<dbReference type="AlphaFoldDB" id="A0A8S0X377"/>
<dbReference type="FunFam" id="3.40.140.10:FF:000005">
    <property type="entry name" value="tRNA-specific adenosine deaminase"/>
    <property type="match status" value="1"/>
</dbReference>
<dbReference type="Pfam" id="PF14437">
    <property type="entry name" value="MafB19-deam"/>
    <property type="match status" value="1"/>
</dbReference>
<dbReference type="PROSITE" id="PS00903">
    <property type="entry name" value="CYT_DCMP_DEAMINASES_1"/>
    <property type="match status" value="1"/>
</dbReference>
<feature type="active site" description="Proton donor" evidence="8">
    <location>
        <position position="54"/>
    </location>
</feature>
<evidence type="ECO:0000256" key="6">
    <source>
        <dbReference type="ARBA" id="ARBA00022833"/>
    </source>
</evidence>
<dbReference type="InterPro" id="IPR058535">
    <property type="entry name" value="MafB19-deam"/>
</dbReference>
<evidence type="ECO:0000256" key="4">
    <source>
        <dbReference type="ARBA" id="ARBA00022723"/>
    </source>
</evidence>
<dbReference type="PROSITE" id="PS51747">
    <property type="entry name" value="CYT_DCMP_DEAMINASES_2"/>
    <property type="match status" value="1"/>
</dbReference>
<keyword evidence="3 8" id="KW-0819">tRNA processing</keyword>
<evidence type="ECO:0000313" key="10">
    <source>
        <dbReference type="EMBL" id="CAA7599850.1"/>
    </source>
</evidence>
<dbReference type="GO" id="GO:0002100">
    <property type="term" value="P:tRNA wobble adenosine to inosine editing"/>
    <property type="evidence" value="ECO:0007669"/>
    <property type="project" value="UniProtKB-UniRule"/>
</dbReference>
<reference evidence="11" key="1">
    <citation type="submission" date="2014-11" db="EMBL/GenBank/DDBJ databases">
        <authorList>
            <person name="Hornung B.V."/>
        </authorList>
    </citation>
    <scope>NUCLEOTIDE SEQUENCE</scope>
    <source>
        <strain evidence="11">INE</strain>
    </source>
</reference>
<dbReference type="InterPro" id="IPR028883">
    <property type="entry name" value="tRNA_aden_deaminase"/>
</dbReference>
<evidence type="ECO:0000313" key="11">
    <source>
        <dbReference type="EMBL" id="CEJ07416.1"/>
    </source>
</evidence>
<evidence type="ECO:0000256" key="8">
    <source>
        <dbReference type="HAMAP-Rule" id="MF_00972"/>
    </source>
</evidence>
<keyword evidence="4 8" id="KW-0479">Metal-binding</keyword>
<evidence type="ECO:0000256" key="2">
    <source>
        <dbReference type="ARBA" id="ARBA00011738"/>
    </source>
</evidence>
<keyword evidence="6 8" id="KW-0862">Zinc</keyword>
<dbReference type="EMBL" id="LR746496">
    <property type="protein sequence ID" value="CAA7599850.1"/>
    <property type="molecule type" value="Genomic_DNA"/>
</dbReference>
<dbReference type="HAMAP" id="MF_00972">
    <property type="entry name" value="tRNA_aden_deaminase"/>
    <property type="match status" value="1"/>
</dbReference>
<comment type="similarity">
    <text evidence="1">Belongs to the cytidine and deoxycytidylate deaminase family. ADAT2 subfamily.</text>
</comment>
<evidence type="ECO:0000256" key="5">
    <source>
        <dbReference type="ARBA" id="ARBA00022801"/>
    </source>
</evidence>
<proteinExistence type="inferred from homology"/>
<evidence type="ECO:0000259" key="9">
    <source>
        <dbReference type="PROSITE" id="PS51747"/>
    </source>
</evidence>
<evidence type="ECO:0000313" key="12">
    <source>
        <dbReference type="Proteomes" id="UP001071230"/>
    </source>
</evidence>
<evidence type="ECO:0000256" key="1">
    <source>
        <dbReference type="ARBA" id="ARBA00010669"/>
    </source>
</evidence>
<dbReference type="GO" id="GO:0008270">
    <property type="term" value="F:zinc ion binding"/>
    <property type="evidence" value="ECO:0007669"/>
    <property type="project" value="UniProtKB-UniRule"/>
</dbReference>
<name>A0A8S0X377_9FIRM</name>
<comment type="function">
    <text evidence="8">Catalyzes the deamination of adenosine to inosine at the wobble position 34 of tRNA(Arg2).</text>
</comment>
<dbReference type="SUPFAM" id="SSF53927">
    <property type="entry name" value="Cytidine deaminase-like"/>
    <property type="match status" value="1"/>
</dbReference>
<dbReference type="PANTHER" id="PTHR11079:SF202">
    <property type="entry name" value="TRNA-SPECIFIC ADENOSINE DEAMINASE"/>
    <property type="match status" value="1"/>
</dbReference>
<dbReference type="Proteomes" id="UP001071230">
    <property type="component" value="Unassembled WGS sequence"/>
</dbReference>
<dbReference type="RefSeq" id="WP_240983607.1">
    <property type="nucleotide sequence ID" value="NZ_CDGJ01000052.1"/>
</dbReference>
<evidence type="ECO:0000256" key="7">
    <source>
        <dbReference type="ARBA" id="ARBA00048045"/>
    </source>
</evidence>
<dbReference type="InterPro" id="IPR016193">
    <property type="entry name" value="Cytidine_deaminase-like"/>
</dbReference>
<keyword evidence="5 8" id="KW-0378">Hydrolase</keyword>
<dbReference type="Gene3D" id="3.40.140.10">
    <property type="entry name" value="Cytidine Deaminase, domain 2"/>
    <property type="match status" value="1"/>
</dbReference>
<evidence type="ECO:0000256" key="3">
    <source>
        <dbReference type="ARBA" id="ARBA00022694"/>
    </source>
</evidence>